<keyword evidence="1 4" id="KW-0732">Signal</keyword>
<dbReference type="PANTHER" id="PTHR21666:SF270">
    <property type="entry name" value="MUREIN HYDROLASE ACTIVATOR ENVC"/>
    <property type="match status" value="1"/>
</dbReference>
<dbReference type="AlphaFoldDB" id="A0A069RCU3"/>
<feature type="signal peptide" evidence="4">
    <location>
        <begin position="1"/>
        <end position="23"/>
    </location>
</feature>
<feature type="region of interest" description="Disordered" evidence="3">
    <location>
        <begin position="354"/>
        <end position="375"/>
    </location>
</feature>
<dbReference type="eggNOG" id="COG4942">
    <property type="taxonomic scope" value="Bacteria"/>
</dbReference>
<dbReference type="Gene3D" id="2.70.70.10">
    <property type="entry name" value="Glucose Permease (Domain IIA)"/>
    <property type="match status" value="1"/>
</dbReference>
<organism evidence="7 8">
    <name type="scientific">Peptoclostridium litorale DSM 5388</name>
    <dbReference type="NCBI Taxonomy" id="1121324"/>
    <lineage>
        <taxon>Bacteria</taxon>
        <taxon>Bacillati</taxon>
        <taxon>Bacillota</taxon>
        <taxon>Clostridia</taxon>
        <taxon>Peptostreptococcales</taxon>
        <taxon>Peptoclostridiaceae</taxon>
        <taxon>Peptoclostridium</taxon>
    </lineage>
</organism>
<dbReference type="GO" id="GO:0006508">
    <property type="term" value="P:proteolysis"/>
    <property type="evidence" value="ECO:0007669"/>
    <property type="project" value="UniProtKB-KW"/>
</dbReference>
<dbReference type="InterPro" id="IPR011055">
    <property type="entry name" value="Dup_hybrid_motif"/>
</dbReference>
<name>A0A069RCU3_PEPLI</name>
<dbReference type="EC" id="3.4.24.-" evidence="7"/>
<keyword evidence="7" id="KW-0645">Protease</keyword>
<evidence type="ECO:0000256" key="4">
    <source>
        <dbReference type="SAM" id="SignalP"/>
    </source>
</evidence>
<dbReference type="CDD" id="cd12797">
    <property type="entry name" value="M23_peptidase"/>
    <property type="match status" value="1"/>
</dbReference>
<feature type="domain" description="Peptidoglycan hydrolase PcsB coiled-coil" evidence="6">
    <location>
        <begin position="97"/>
        <end position="169"/>
    </location>
</feature>
<dbReference type="RefSeq" id="WP_038266070.1">
    <property type="nucleotide sequence ID" value="NZ_FSRH01000005.1"/>
</dbReference>
<reference evidence="7 8" key="1">
    <citation type="submission" date="2014-03" db="EMBL/GenBank/DDBJ databases">
        <title>Genome sequence of Clostridium litorale W6, DSM 5388.</title>
        <authorList>
            <person name="Poehlein A."/>
            <person name="Jagirdar A."/>
            <person name="Khonsari B."/>
            <person name="Chibani C.M."/>
            <person name="Gutierrez Gutierrez D.A."/>
            <person name="Davydova E."/>
            <person name="Alghaithi H.S."/>
            <person name="Nair K.P."/>
            <person name="Dhamotharan K."/>
            <person name="Chandran L."/>
            <person name="G W."/>
            <person name="Daniel R."/>
        </authorList>
    </citation>
    <scope>NUCLEOTIDE SEQUENCE [LARGE SCALE GENOMIC DNA]</scope>
    <source>
        <strain evidence="7 8">W6</strain>
    </source>
</reference>
<keyword evidence="8" id="KW-1185">Reference proteome</keyword>
<evidence type="ECO:0000259" key="5">
    <source>
        <dbReference type="Pfam" id="PF01551"/>
    </source>
</evidence>
<dbReference type="OrthoDB" id="9809488at2"/>
<feature type="domain" description="M23ase beta-sheet core" evidence="5">
    <location>
        <begin position="275"/>
        <end position="370"/>
    </location>
</feature>
<evidence type="ECO:0000313" key="7">
    <source>
        <dbReference type="EMBL" id="KDR94841.1"/>
    </source>
</evidence>
<evidence type="ECO:0000256" key="1">
    <source>
        <dbReference type="ARBA" id="ARBA00022729"/>
    </source>
</evidence>
<dbReference type="SUPFAM" id="SSF51261">
    <property type="entry name" value="Duplicated hybrid motif"/>
    <property type="match status" value="1"/>
</dbReference>
<dbReference type="PANTHER" id="PTHR21666">
    <property type="entry name" value="PEPTIDASE-RELATED"/>
    <property type="match status" value="1"/>
</dbReference>
<evidence type="ECO:0000259" key="6">
    <source>
        <dbReference type="Pfam" id="PF24568"/>
    </source>
</evidence>
<dbReference type="InterPro" id="IPR050570">
    <property type="entry name" value="Cell_wall_metabolism_enzyme"/>
</dbReference>
<dbReference type="Gene3D" id="6.10.250.3150">
    <property type="match status" value="1"/>
</dbReference>
<keyword evidence="2" id="KW-0175">Coiled coil</keyword>
<keyword evidence="7" id="KW-0482">Metalloprotease</keyword>
<keyword evidence="7" id="KW-0378">Hydrolase</keyword>
<dbReference type="STRING" id="1121324.CLIT_13c01630"/>
<feature type="compositionally biased region" description="Polar residues" evidence="3">
    <location>
        <begin position="364"/>
        <end position="375"/>
    </location>
</feature>
<feature type="coiled-coil region" evidence="2">
    <location>
        <begin position="157"/>
        <end position="240"/>
    </location>
</feature>
<feature type="chain" id="PRO_5039365266" evidence="4">
    <location>
        <begin position="24"/>
        <end position="375"/>
    </location>
</feature>
<evidence type="ECO:0000256" key="2">
    <source>
        <dbReference type="SAM" id="Coils"/>
    </source>
</evidence>
<dbReference type="Pfam" id="PF24568">
    <property type="entry name" value="CC_PcsB"/>
    <property type="match status" value="1"/>
</dbReference>
<dbReference type="Pfam" id="PF01551">
    <property type="entry name" value="Peptidase_M23"/>
    <property type="match status" value="1"/>
</dbReference>
<accession>A0A069RCU3</accession>
<feature type="coiled-coil region" evidence="2">
    <location>
        <begin position="27"/>
        <end position="114"/>
    </location>
</feature>
<dbReference type="InterPro" id="IPR057309">
    <property type="entry name" value="PcsB_CC"/>
</dbReference>
<comment type="caution">
    <text evidence="7">The sequence shown here is derived from an EMBL/GenBank/DDBJ whole genome shotgun (WGS) entry which is preliminary data.</text>
</comment>
<dbReference type="Proteomes" id="UP000027946">
    <property type="component" value="Unassembled WGS sequence"/>
</dbReference>
<dbReference type="FunFam" id="2.70.70.10:FF:000006">
    <property type="entry name" value="M23 family peptidase"/>
    <property type="match status" value="1"/>
</dbReference>
<evidence type="ECO:0000256" key="3">
    <source>
        <dbReference type="SAM" id="MobiDB-lite"/>
    </source>
</evidence>
<dbReference type="EMBL" id="JJMM01000013">
    <property type="protein sequence ID" value="KDR94841.1"/>
    <property type="molecule type" value="Genomic_DNA"/>
</dbReference>
<dbReference type="InterPro" id="IPR016047">
    <property type="entry name" value="M23ase_b-sheet_dom"/>
</dbReference>
<sequence>MKKSKWIAIIVCIALAMSSIASFAVSVNDYKKKLDNVKKDKSKAQQELKQNKQEQKNVVDKIEDLEEEIRQKETEINDLFSKITQTKGDIDVKRQEIEKLKALIEKQKKLLEKRLRVMYKTSNVEYMEILLSSNDISELMTNLEMIKNIVAYDKELIGNLKNDREKVERAKEDLEDKERQLVAFQQKAEAKKTQLAVSKGQQEIYKKELVENAKEIEAQIDGFNKYANQLQSEIAKLQSKGTTYGGGIMAWPAPGNSRITSPYGNRYHPILKRNKFHSGIDIAAGTGSSIVAANDGTVISAGWNGGYGNLVSIDHGGGIVTVYAHNSKLLVSRGDKVKRGQVIAKAGSTGMSTGPHLHFEVRKNGSTTNPVSWVK</sequence>
<protein>
    <submittedName>
        <fullName evidence="7">Putative metalloprotease</fullName>
        <ecNumber evidence="7">3.4.24.-</ecNumber>
    </submittedName>
</protein>
<gene>
    <name evidence="7" type="ORF">CLIT_13c01630</name>
</gene>
<dbReference type="GO" id="GO:0004222">
    <property type="term" value="F:metalloendopeptidase activity"/>
    <property type="evidence" value="ECO:0007669"/>
    <property type="project" value="TreeGrafter"/>
</dbReference>
<proteinExistence type="predicted"/>
<evidence type="ECO:0000313" key="8">
    <source>
        <dbReference type="Proteomes" id="UP000027946"/>
    </source>
</evidence>